<name>A0A7W6JFS8_9CAUL</name>
<keyword evidence="3" id="KW-1185">Reference proteome</keyword>
<evidence type="ECO:0000313" key="2">
    <source>
        <dbReference type="EMBL" id="MBB4084291.1"/>
    </source>
</evidence>
<organism evidence="2 3">
    <name type="scientific">Brevundimonas lenta</name>
    <dbReference type="NCBI Taxonomy" id="424796"/>
    <lineage>
        <taxon>Bacteria</taxon>
        <taxon>Pseudomonadati</taxon>
        <taxon>Pseudomonadota</taxon>
        <taxon>Alphaproteobacteria</taxon>
        <taxon>Caulobacterales</taxon>
        <taxon>Caulobacteraceae</taxon>
        <taxon>Brevundimonas</taxon>
    </lineage>
</organism>
<proteinExistence type="predicted"/>
<reference evidence="2 3" key="1">
    <citation type="submission" date="2020-08" db="EMBL/GenBank/DDBJ databases">
        <title>Genomic Encyclopedia of Type Strains, Phase IV (KMG-IV): sequencing the most valuable type-strain genomes for metagenomic binning, comparative biology and taxonomic classification.</title>
        <authorList>
            <person name="Goeker M."/>
        </authorList>
    </citation>
    <scope>NUCLEOTIDE SEQUENCE [LARGE SCALE GENOMIC DNA]</scope>
    <source>
        <strain evidence="2 3">DSM 23960</strain>
    </source>
</reference>
<feature type="chain" id="PRO_5030546608" description="YfiR family protein" evidence="1">
    <location>
        <begin position="26"/>
        <end position="174"/>
    </location>
</feature>
<dbReference type="InterPro" id="IPR025293">
    <property type="entry name" value="YfiR/HmsC-like"/>
</dbReference>
<feature type="signal peptide" evidence="1">
    <location>
        <begin position="1"/>
        <end position="25"/>
    </location>
</feature>
<evidence type="ECO:0000256" key="1">
    <source>
        <dbReference type="SAM" id="SignalP"/>
    </source>
</evidence>
<evidence type="ECO:0000313" key="3">
    <source>
        <dbReference type="Proteomes" id="UP000529946"/>
    </source>
</evidence>
<dbReference type="RefSeq" id="WP_183205604.1">
    <property type="nucleotide sequence ID" value="NZ_BAAAER010000003.1"/>
</dbReference>
<dbReference type="EMBL" id="JACIDM010000003">
    <property type="protein sequence ID" value="MBB4084291.1"/>
    <property type="molecule type" value="Genomic_DNA"/>
</dbReference>
<protein>
    <recommendedName>
        <fullName evidence="4">YfiR family protein</fullName>
    </recommendedName>
</protein>
<dbReference type="AlphaFoldDB" id="A0A7W6JFS8"/>
<sequence>MFRRLALTLAALALTLMAPAGRSHAQSLEYAVKANYLVRFAAFVEWPPTAFEANSAPLIICVSGRDPFGETLDQAAGGQSAHGRRIGVRRLPAGAAMTGCHILYVGAGSAAAANNRAAVLIVTDSAVTQQRGMIHFVVVSNRVRFHIDKAAATSSGLGMSSRLLNLAISVREGG</sequence>
<gene>
    <name evidence="2" type="ORF">GGR12_003179</name>
</gene>
<keyword evidence="1" id="KW-0732">Signal</keyword>
<dbReference type="Pfam" id="PF13689">
    <property type="entry name" value="DUF4154"/>
    <property type="match status" value="1"/>
</dbReference>
<dbReference type="Proteomes" id="UP000529946">
    <property type="component" value="Unassembled WGS sequence"/>
</dbReference>
<comment type="caution">
    <text evidence="2">The sequence shown here is derived from an EMBL/GenBank/DDBJ whole genome shotgun (WGS) entry which is preliminary data.</text>
</comment>
<accession>A0A7W6JFS8</accession>
<evidence type="ECO:0008006" key="4">
    <source>
        <dbReference type="Google" id="ProtNLM"/>
    </source>
</evidence>